<gene>
    <name evidence="3" type="ORF">C5Y93_29135</name>
</gene>
<sequence>MLVLFLFVLLLLPAIDQAKEAAKRMQCANNLKQTFLALQNYHDTYKECPPAHLGQHSWRVRLIPFMLSSSYYGYYDFDKPWNSEWNHELERRALPVKGDPLDMTPGEVDPKAPYSMAHFVWQCPSHQDEQSPHISYLMLVGPHAFGLPDEGRSFDDITDDHSTTIAIAETASRDIEWLEPRDFDVETMSFQINDPDRPSISSHHPDGANVVFADGQVMFLTNELPPEVLQAMITIDGGEKIIQDDAAPGGYRLANETEALEQTQ</sequence>
<dbReference type="InterPro" id="IPR027558">
    <property type="entry name" value="Pre_pil_HX9DG_C"/>
</dbReference>
<evidence type="ECO:0000313" key="3">
    <source>
        <dbReference type="EMBL" id="PQO42397.1"/>
    </source>
</evidence>
<dbReference type="Pfam" id="PF07596">
    <property type="entry name" value="SBP_bac_10"/>
    <property type="match status" value="1"/>
</dbReference>
<accession>A0A2S8GD61</accession>
<keyword evidence="1" id="KW-0732">Signal</keyword>
<dbReference type="AlphaFoldDB" id="A0A2S8GD61"/>
<protein>
    <recommendedName>
        <fullName evidence="2">DUF1559 domain-containing protein</fullName>
    </recommendedName>
</protein>
<dbReference type="PANTHER" id="PTHR30093:SF2">
    <property type="entry name" value="TYPE II SECRETION SYSTEM PROTEIN H"/>
    <property type="match status" value="1"/>
</dbReference>
<feature type="domain" description="DUF1559" evidence="2">
    <location>
        <begin position="17"/>
        <end position="176"/>
    </location>
</feature>
<dbReference type="SUPFAM" id="SSF54523">
    <property type="entry name" value="Pili subunits"/>
    <property type="match status" value="1"/>
</dbReference>
<feature type="chain" id="PRO_5015676939" description="DUF1559 domain-containing protein" evidence="1">
    <location>
        <begin position="19"/>
        <end position="264"/>
    </location>
</feature>
<dbReference type="NCBIfam" id="TIGR04294">
    <property type="entry name" value="pre_pil_HX9DG"/>
    <property type="match status" value="1"/>
</dbReference>
<dbReference type="Proteomes" id="UP000237819">
    <property type="component" value="Unassembled WGS sequence"/>
</dbReference>
<organism evidence="3 4">
    <name type="scientific">Blastopirellula marina</name>
    <dbReference type="NCBI Taxonomy" id="124"/>
    <lineage>
        <taxon>Bacteria</taxon>
        <taxon>Pseudomonadati</taxon>
        <taxon>Planctomycetota</taxon>
        <taxon>Planctomycetia</taxon>
        <taxon>Pirellulales</taxon>
        <taxon>Pirellulaceae</taxon>
        <taxon>Blastopirellula</taxon>
    </lineage>
</organism>
<dbReference type="InterPro" id="IPR011453">
    <property type="entry name" value="DUF1559"/>
</dbReference>
<dbReference type="InterPro" id="IPR045584">
    <property type="entry name" value="Pilin-like"/>
</dbReference>
<comment type="caution">
    <text evidence="3">The sequence shown here is derived from an EMBL/GenBank/DDBJ whole genome shotgun (WGS) entry which is preliminary data.</text>
</comment>
<dbReference type="PANTHER" id="PTHR30093">
    <property type="entry name" value="GENERAL SECRETION PATHWAY PROTEIN G"/>
    <property type="match status" value="1"/>
</dbReference>
<name>A0A2S8GD61_9BACT</name>
<dbReference type="EMBL" id="PUHZ01000025">
    <property type="protein sequence ID" value="PQO42397.1"/>
    <property type="molecule type" value="Genomic_DNA"/>
</dbReference>
<evidence type="ECO:0000313" key="4">
    <source>
        <dbReference type="Proteomes" id="UP000237819"/>
    </source>
</evidence>
<evidence type="ECO:0000259" key="2">
    <source>
        <dbReference type="Pfam" id="PF07596"/>
    </source>
</evidence>
<reference evidence="3 4" key="1">
    <citation type="submission" date="2018-02" db="EMBL/GenBank/DDBJ databases">
        <title>Comparative genomes isolates from brazilian mangrove.</title>
        <authorList>
            <person name="Araujo J.E."/>
            <person name="Taketani R.G."/>
            <person name="Silva M.C.P."/>
            <person name="Loureco M.V."/>
            <person name="Andreote F.D."/>
        </authorList>
    </citation>
    <scope>NUCLEOTIDE SEQUENCE [LARGE SCALE GENOMIC DNA]</scope>
    <source>
        <strain evidence="3 4">Nap-Phe MGV</strain>
    </source>
</reference>
<evidence type="ECO:0000256" key="1">
    <source>
        <dbReference type="SAM" id="SignalP"/>
    </source>
</evidence>
<feature type="signal peptide" evidence="1">
    <location>
        <begin position="1"/>
        <end position="18"/>
    </location>
</feature>
<proteinExistence type="predicted"/>